<dbReference type="RefSeq" id="WP_379877838.1">
    <property type="nucleotide sequence ID" value="NZ_JBHUIP010000014.1"/>
</dbReference>
<dbReference type="InterPro" id="IPR007016">
    <property type="entry name" value="O-antigen_ligase-rel_domated"/>
</dbReference>
<organism evidence="7 8">
    <name type="scientific">Lacibacterium aquatile</name>
    <dbReference type="NCBI Taxonomy" id="1168082"/>
    <lineage>
        <taxon>Bacteria</taxon>
        <taxon>Pseudomonadati</taxon>
        <taxon>Pseudomonadota</taxon>
        <taxon>Alphaproteobacteria</taxon>
        <taxon>Rhodospirillales</taxon>
        <taxon>Rhodospirillaceae</taxon>
    </lineage>
</organism>
<feature type="transmembrane region" description="Helical" evidence="5">
    <location>
        <begin position="344"/>
        <end position="363"/>
    </location>
</feature>
<dbReference type="GO" id="GO:0016874">
    <property type="term" value="F:ligase activity"/>
    <property type="evidence" value="ECO:0007669"/>
    <property type="project" value="UniProtKB-KW"/>
</dbReference>
<feature type="transmembrane region" description="Helical" evidence="5">
    <location>
        <begin position="149"/>
        <end position="165"/>
    </location>
</feature>
<gene>
    <name evidence="7" type="ORF">ACFSM5_17580</name>
</gene>
<feature type="transmembrane region" description="Helical" evidence="5">
    <location>
        <begin position="61"/>
        <end position="83"/>
    </location>
</feature>
<dbReference type="EMBL" id="JBHUIP010000014">
    <property type="protein sequence ID" value="MFD2264720.1"/>
    <property type="molecule type" value="Genomic_DNA"/>
</dbReference>
<feature type="transmembrane region" description="Helical" evidence="5">
    <location>
        <begin position="171"/>
        <end position="189"/>
    </location>
</feature>
<keyword evidence="7" id="KW-0436">Ligase</keyword>
<proteinExistence type="predicted"/>
<feature type="transmembrane region" description="Helical" evidence="5">
    <location>
        <begin position="109"/>
        <end position="129"/>
    </location>
</feature>
<evidence type="ECO:0000259" key="6">
    <source>
        <dbReference type="Pfam" id="PF04932"/>
    </source>
</evidence>
<feature type="transmembrane region" description="Helical" evidence="5">
    <location>
        <begin position="196"/>
        <end position="216"/>
    </location>
</feature>
<sequence length="369" mass="39234">MASWTPVSWHHPLWAESGASSGAISLDPAATLTALMRLLAYGGVFWLALQVGRDRNRARNGLKAVAILAIIQAAYGLALYFIGSDTILWFQKWAYIGDVTGTFVNRNAFGAYAGLGLLACLAVAAGTMAEERGRRRGARDTAELLLNRTAPYLVGLGLLGTALLLSHSRGAFLATAVAILFLLALFGFGRLLSARVAWGLTTITLLVGGLAVAVSGEATLTRLAESTEIQGDRGQLYRLSLNAIAEAPLMGHGYGAFEQSFRLYRDTSLPRPVIYDFAHNIHLEVLVGLGIPGAMLLYAAILIPLSLCLKGVITRQRDKEYSALALAAAVLLAGHGLVDFSLQIPAIAVLFAFLLGLGVAQSWSRSVQA</sequence>
<protein>
    <submittedName>
        <fullName evidence="7">O-antigen ligase family protein</fullName>
    </submittedName>
</protein>
<feature type="transmembrane region" description="Helical" evidence="5">
    <location>
        <begin position="285"/>
        <end position="309"/>
    </location>
</feature>
<dbReference type="Pfam" id="PF04932">
    <property type="entry name" value="Wzy_C"/>
    <property type="match status" value="1"/>
</dbReference>
<keyword evidence="2 5" id="KW-0812">Transmembrane</keyword>
<evidence type="ECO:0000256" key="1">
    <source>
        <dbReference type="ARBA" id="ARBA00004141"/>
    </source>
</evidence>
<feature type="transmembrane region" description="Helical" evidence="5">
    <location>
        <begin position="29"/>
        <end position="49"/>
    </location>
</feature>
<dbReference type="Proteomes" id="UP001597295">
    <property type="component" value="Unassembled WGS sequence"/>
</dbReference>
<evidence type="ECO:0000256" key="5">
    <source>
        <dbReference type="SAM" id="Phobius"/>
    </source>
</evidence>
<dbReference type="PANTHER" id="PTHR37422:SF23">
    <property type="entry name" value="TEICHURONIC ACID BIOSYNTHESIS PROTEIN TUAE"/>
    <property type="match status" value="1"/>
</dbReference>
<dbReference type="PANTHER" id="PTHR37422">
    <property type="entry name" value="TEICHURONIC ACID BIOSYNTHESIS PROTEIN TUAE"/>
    <property type="match status" value="1"/>
</dbReference>
<accession>A0ABW5DW60</accession>
<comment type="caution">
    <text evidence="7">The sequence shown here is derived from an EMBL/GenBank/DDBJ whole genome shotgun (WGS) entry which is preliminary data.</text>
</comment>
<keyword evidence="4 5" id="KW-0472">Membrane</keyword>
<evidence type="ECO:0000256" key="3">
    <source>
        <dbReference type="ARBA" id="ARBA00022989"/>
    </source>
</evidence>
<reference evidence="8" key="1">
    <citation type="journal article" date="2019" name="Int. J. Syst. Evol. Microbiol.">
        <title>The Global Catalogue of Microorganisms (GCM) 10K type strain sequencing project: providing services to taxonomists for standard genome sequencing and annotation.</title>
        <authorList>
            <consortium name="The Broad Institute Genomics Platform"/>
            <consortium name="The Broad Institute Genome Sequencing Center for Infectious Disease"/>
            <person name="Wu L."/>
            <person name="Ma J."/>
        </authorList>
    </citation>
    <scope>NUCLEOTIDE SEQUENCE [LARGE SCALE GENOMIC DNA]</scope>
    <source>
        <strain evidence="8">CGMCC 1.19062</strain>
    </source>
</reference>
<feature type="domain" description="O-antigen ligase-related" evidence="6">
    <location>
        <begin position="156"/>
        <end position="297"/>
    </location>
</feature>
<evidence type="ECO:0000313" key="7">
    <source>
        <dbReference type="EMBL" id="MFD2264720.1"/>
    </source>
</evidence>
<evidence type="ECO:0000313" key="8">
    <source>
        <dbReference type="Proteomes" id="UP001597295"/>
    </source>
</evidence>
<evidence type="ECO:0000256" key="4">
    <source>
        <dbReference type="ARBA" id="ARBA00023136"/>
    </source>
</evidence>
<evidence type="ECO:0000256" key="2">
    <source>
        <dbReference type="ARBA" id="ARBA00022692"/>
    </source>
</evidence>
<keyword evidence="3 5" id="KW-1133">Transmembrane helix</keyword>
<name>A0ABW5DW60_9PROT</name>
<feature type="transmembrane region" description="Helical" evidence="5">
    <location>
        <begin position="321"/>
        <end position="338"/>
    </location>
</feature>
<dbReference type="InterPro" id="IPR051533">
    <property type="entry name" value="WaaL-like"/>
</dbReference>
<comment type="subcellular location">
    <subcellularLocation>
        <location evidence="1">Membrane</location>
        <topology evidence="1">Multi-pass membrane protein</topology>
    </subcellularLocation>
</comment>
<keyword evidence="8" id="KW-1185">Reference proteome</keyword>